<sequence length="134" mass="14802">MPGTIGINHLGLTVLDLDQTTTFFTDCLGWTLLNRDESYPRTTVTDGVCRFTLWQADRNSSITPFDRKSNIGLHHVAVEVESQAALMAMAEKVSSWPGVVIEFQPEPLSGGPRMHMMFAEPGGIRLEIIWPAAS</sequence>
<dbReference type="InterPro" id="IPR004360">
    <property type="entry name" value="Glyas_Fos-R_dOase_dom"/>
</dbReference>
<dbReference type="EMBL" id="QTKU01000001">
    <property type="protein sequence ID" value="MBS8259598.1"/>
    <property type="molecule type" value="Genomic_DNA"/>
</dbReference>
<protein>
    <submittedName>
        <fullName evidence="2">VOC family protein</fullName>
    </submittedName>
</protein>
<dbReference type="InterPro" id="IPR037523">
    <property type="entry name" value="VOC_core"/>
</dbReference>
<dbReference type="AlphaFoldDB" id="A0A944GRB7"/>
<dbReference type="RefSeq" id="WP_213215196.1">
    <property type="nucleotide sequence ID" value="NZ_QTKU01000001.1"/>
</dbReference>
<dbReference type="Gene3D" id="3.10.180.10">
    <property type="entry name" value="2,3-Dihydroxybiphenyl 1,2-Dioxygenase, domain 1"/>
    <property type="match status" value="1"/>
</dbReference>
<accession>A0A944GRB7</accession>
<gene>
    <name evidence="2" type="ORF">DYI23_05125</name>
</gene>
<reference evidence="2" key="2">
    <citation type="journal article" date="2021" name="Microorganisms">
        <title>Bacterial Dimethylsulfoniopropionate Biosynthesis in the East China Sea.</title>
        <authorList>
            <person name="Liu J."/>
            <person name="Zhang Y."/>
            <person name="Liu J."/>
            <person name="Zhong H."/>
            <person name="Williams B.T."/>
            <person name="Zheng Y."/>
            <person name="Curson A.R.J."/>
            <person name="Sun C."/>
            <person name="Sun H."/>
            <person name="Song D."/>
            <person name="Wagner Mackenzie B."/>
            <person name="Bermejo Martinez A."/>
            <person name="Todd J.D."/>
            <person name="Zhang X.H."/>
        </authorList>
    </citation>
    <scope>NUCLEOTIDE SEQUENCE</scope>
    <source>
        <strain evidence="2">AESS21</strain>
    </source>
</reference>
<evidence type="ECO:0000313" key="2">
    <source>
        <dbReference type="EMBL" id="MBS8259598.1"/>
    </source>
</evidence>
<name>A0A944GRB7_9HYPH</name>
<proteinExistence type="predicted"/>
<feature type="domain" description="VOC" evidence="1">
    <location>
        <begin position="6"/>
        <end position="131"/>
    </location>
</feature>
<dbReference type="Pfam" id="PF00903">
    <property type="entry name" value="Glyoxalase"/>
    <property type="match status" value="1"/>
</dbReference>
<dbReference type="PROSITE" id="PS51819">
    <property type="entry name" value="VOC"/>
    <property type="match status" value="1"/>
</dbReference>
<evidence type="ECO:0000313" key="3">
    <source>
        <dbReference type="Proteomes" id="UP000705379"/>
    </source>
</evidence>
<reference evidence="2" key="1">
    <citation type="submission" date="2018-08" db="EMBL/GenBank/DDBJ databases">
        <authorList>
            <person name="Jin W."/>
            <person name="Wang H."/>
            <person name="Yang Y."/>
            <person name="Li M."/>
            <person name="Liu J."/>
        </authorList>
    </citation>
    <scope>NUCLEOTIDE SEQUENCE</scope>
    <source>
        <strain evidence="2">AESS21</strain>
    </source>
</reference>
<dbReference type="Proteomes" id="UP000705379">
    <property type="component" value="Unassembled WGS sequence"/>
</dbReference>
<comment type="caution">
    <text evidence="2">The sequence shown here is derived from an EMBL/GenBank/DDBJ whole genome shotgun (WGS) entry which is preliminary data.</text>
</comment>
<organism evidence="2 3">
    <name type="scientific">Roseibium polysiphoniae</name>
    <dbReference type="NCBI Taxonomy" id="2571221"/>
    <lineage>
        <taxon>Bacteria</taxon>
        <taxon>Pseudomonadati</taxon>
        <taxon>Pseudomonadota</taxon>
        <taxon>Alphaproteobacteria</taxon>
        <taxon>Hyphomicrobiales</taxon>
        <taxon>Stappiaceae</taxon>
        <taxon>Roseibium</taxon>
    </lineage>
</organism>
<dbReference type="InterPro" id="IPR029068">
    <property type="entry name" value="Glyas_Bleomycin-R_OHBP_Dase"/>
</dbReference>
<dbReference type="SUPFAM" id="SSF54593">
    <property type="entry name" value="Glyoxalase/Bleomycin resistance protein/Dihydroxybiphenyl dioxygenase"/>
    <property type="match status" value="1"/>
</dbReference>
<evidence type="ECO:0000259" key="1">
    <source>
        <dbReference type="PROSITE" id="PS51819"/>
    </source>
</evidence>